<evidence type="ECO:0000259" key="1">
    <source>
        <dbReference type="Pfam" id="PF01370"/>
    </source>
</evidence>
<dbReference type="Gene3D" id="3.40.50.720">
    <property type="entry name" value="NAD(P)-binding Rossmann-like Domain"/>
    <property type="match status" value="1"/>
</dbReference>
<evidence type="ECO:0000313" key="3">
    <source>
        <dbReference type="Proteomes" id="UP001430290"/>
    </source>
</evidence>
<dbReference type="EMBL" id="JAIQDJ010000001">
    <property type="protein sequence ID" value="MBZ4184940.1"/>
    <property type="molecule type" value="Genomic_DNA"/>
</dbReference>
<dbReference type="SUPFAM" id="SSF51735">
    <property type="entry name" value="NAD(P)-binding Rossmann-fold domains"/>
    <property type="match status" value="1"/>
</dbReference>
<dbReference type="RefSeq" id="WP_223625892.1">
    <property type="nucleotide sequence ID" value="NZ_JAIQDJ010000001.1"/>
</dbReference>
<organism evidence="2 3">
    <name type="scientific">Thermomonas beijingensis</name>
    <dbReference type="NCBI Taxonomy" id="2872701"/>
    <lineage>
        <taxon>Bacteria</taxon>
        <taxon>Pseudomonadati</taxon>
        <taxon>Pseudomonadota</taxon>
        <taxon>Gammaproteobacteria</taxon>
        <taxon>Lysobacterales</taxon>
        <taxon>Lysobacteraceae</taxon>
        <taxon>Thermomonas</taxon>
    </lineage>
</organism>
<sequence length="325" mass="35780">MTQLVLPYTLIEQLRRSHWRILVTGASGWLGQATLELLSNTLGSRWHTRVSAFGSQARTWSLRDGTVVSQRPLTELPALPHSPSLLLHFAYLTREKASTMSADAYINTNRMLSRLAAEGGASVGVERVFVTSSGAVNAAMAKPDDEDPNLFYGRLKLEDEALFKTFVQAAPERRTFIARLFNLSGPYINKLNSYALASFIRQARQGRIQIHARHPVVRSYTSAANLLGVAMGQLLTTEADPFLCVETTGECEVEVGDLAQMVREFVAPDAAIARLPMLAEPADRYVGDGARYRQLLALHGIDEHPLARQINDTADFIAQIESGSV</sequence>
<name>A0ABS7TAS5_9GAMM</name>
<gene>
    <name evidence="2" type="ORF">K7B09_01200</name>
</gene>
<dbReference type="InterPro" id="IPR050177">
    <property type="entry name" value="Lipid_A_modif_metabolic_enz"/>
</dbReference>
<accession>A0ABS7TAS5</accession>
<dbReference type="Proteomes" id="UP001430290">
    <property type="component" value="Unassembled WGS sequence"/>
</dbReference>
<dbReference type="InterPro" id="IPR001509">
    <property type="entry name" value="Epimerase_deHydtase"/>
</dbReference>
<dbReference type="Pfam" id="PF01370">
    <property type="entry name" value="Epimerase"/>
    <property type="match status" value="1"/>
</dbReference>
<comment type="caution">
    <text evidence="2">The sequence shown here is derived from an EMBL/GenBank/DDBJ whole genome shotgun (WGS) entry which is preliminary data.</text>
</comment>
<protein>
    <submittedName>
        <fullName evidence="2">NAD(P)-dependent oxidoreductase</fullName>
    </submittedName>
</protein>
<evidence type="ECO:0000313" key="2">
    <source>
        <dbReference type="EMBL" id="MBZ4184940.1"/>
    </source>
</evidence>
<dbReference type="InterPro" id="IPR036291">
    <property type="entry name" value="NAD(P)-bd_dom_sf"/>
</dbReference>
<feature type="domain" description="NAD-dependent epimerase/dehydratase" evidence="1">
    <location>
        <begin position="21"/>
        <end position="209"/>
    </location>
</feature>
<keyword evidence="3" id="KW-1185">Reference proteome</keyword>
<proteinExistence type="predicted"/>
<reference evidence="2" key="1">
    <citation type="submission" date="2021-09" db="EMBL/GenBank/DDBJ databases">
        <authorList>
            <person name="Wu T."/>
            <person name="Guo S.Z."/>
        </authorList>
    </citation>
    <scope>NUCLEOTIDE SEQUENCE</scope>
    <source>
        <strain evidence="2">RSS-23</strain>
    </source>
</reference>
<dbReference type="PANTHER" id="PTHR43245">
    <property type="entry name" value="BIFUNCTIONAL POLYMYXIN RESISTANCE PROTEIN ARNA"/>
    <property type="match status" value="1"/>
</dbReference>